<feature type="coiled-coil region" evidence="1">
    <location>
        <begin position="103"/>
        <end position="130"/>
    </location>
</feature>
<name>A0A914NNF4_MELIC</name>
<dbReference type="Gene3D" id="2.30.42.10">
    <property type="match status" value="1"/>
</dbReference>
<feature type="domain" description="PDZ" evidence="3">
    <location>
        <begin position="377"/>
        <end position="444"/>
    </location>
</feature>
<dbReference type="WBParaSite" id="Minc3s06334g39674">
    <property type="protein sequence ID" value="Minc3s06334g39674"/>
    <property type="gene ID" value="Minc3s06334g39674"/>
</dbReference>
<reference evidence="5" key="1">
    <citation type="submission" date="2022-11" db="UniProtKB">
        <authorList>
            <consortium name="WormBaseParasite"/>
        </authorList>
    </citation>
    <scope>IDENTIFICATION</scope>
</reference>
<dbReference type="Proteomes" id="UP000887563">
    <property type="component" value="Unplaced"/>
</dbReference>
<feature type="region of interest" description="Disordered" evidence="2">
    <location>
        <begin position="260"/>
        <end position="281"/>
    </location>
</feature>
<sequence length="539" mass="61819">MRANNDQNNIENAQQKQRSVENRRFTESPKALRRSFRKVRQRGGSVHFSKIKSEDEGKRIVRPNSLNLKLNGNCEVNCREGRNERENNMEEQKMEKGIDSKKIKNEEEIVENLKEKNSKEEENQNSFKEESKNVTDFAFQLQQKMTKVLRYQYGNGRKLHVLFVDSPDICNLRKENSANNENQGKYQRRKWSSERLPSKSLLKNRRLLNSSSYKNEEKEENNFLKGKNDLKTNNSLINQKRFFERKYFDLTKRHSNASTSSGNGIIYGNNTRQKEKARSTKVEDKIQKNEFTEATDGKLNIKRRFWSLRNKKRKFSNNFGCEIINCGKKLSNSCETVGTRLALFEQGCEQDRVWISEEKSTKIGRKKLTGEWVQVQILHLPNEPEGLGFGIVGGHSTGVVIKSIVAGSVADKDQRLRPGDRILQIGHISTQGLNSQQIAALLRQQDGPYVQMTVAHSIQLQDTETTDTPMCWTMATRAALSATTLDEEVQRRLELMASKPSTSRCNGINHSKTTPATLNEGTEFPDQLINRLGPETVLK</sequence>
<feature type="compositionally biased region" description="Polar residues" evidence="2">
    <location>
        <begin position="260"/>
        <end position="271"/>
    </location>
</feature>
<dbReference type="InterPro" id="IPR051342">
    <property type="entry name" value="PDZ_scaffold"/>
</dbReference>
<feature type="compositionally biased region" description="Basic and acidic residues" evidence="2">
    <location>
        <begin position="18"/>
        <end position="27"/>
    </location>
</feature>
<feature type="region of interest" description="Disordered" evidence="2">
    <location>
        <begin position="173"/>
        <end position="195"/>
    </location>
</feature>
<organism evidence="4 5">
    <name type="scientific">Meloidogyne incognita</name>
    <name type="common">Southern root-knot nematode worm</name>
    <name type="synonym">Oxyuris incognita</name>
    <dbReference type="NCBI Taxonomy" id="6306"/>
    <lineage>
        <taxon>Eukaryota</taxon>
        <taxon>Metazoa</taxon>
        <taxon>Ecdysozoa</taxon>
        <taxon>Nematoda</taxon>
        <taxon>Chromadorea</taxon>
        <taxon>Rhabditida</taxon>
        <taxon>Tylenchina</taxon>
        <taxon>Tylenchomorpha</taxon>
        <taxon>Tylenchoidea</taxon>
        <taxon>Meloidogynidae</taxon>
        <taxon>Meloidogyninae</taxon>
        <taxon>Meloidogyne</taxon>
        <taxon>Meloidogyne incognita group</taxon>
    </lineage>
</organism>
<feature type="region of interest" description="Disordered" evidence="2">
    <location>
        <begin position="1"/>
        <end position="31"/>
    </location>
</feature>
<feature type="region of interest" description="Disordered" evidence="2">
    <location>
        <begin position="209"/>
        <end position="230"/>
    </location>
</feature>
<evidence type="ECO:0000313" key="5">
    <source>
        <dbReference type="WBParaSite" id="Minc3s06334g39674"/>
    </source>
</evidence>
<keyword evidence="1" id="KW-0175">Coiled coil</keyword>
<dbReference type="CDD" id="cd06667">
    <property type="entry name" value="PDZ2_MUPP1-like"/>
    <property type="match status" value="1"/>
</dbReference>
<dbReference type="Pfam" id="PF00595">
    <property type="entry name" value="PDZ"/>
    <property type="match status" value="1"/>
</dbReference>
<feature type="compositionally biased region" description="Polar residues" evidence="2">
    <location>
        <begin position="1"/>
        <end position="17"/>
    </location>
</feature>
<dbReference type="AlphaFoldDB" id="A0A914NNF4"/>
<feature type="compositionally biased region" description="Basic and acidic residues" evidence="2">
    <location>
        <begin position="272"/>
        <end position="281"/>
    </location>
</feature>
<keyword evidence="4" id="KW-1185">Reference proteome</keyword>
<evidence type="ECO:0000259" key="3">
    <source>
        <dbReference type="PROSITE" id="PS50106"/>
    </source>
</evidence>
<dbReference type="PANTHER" id="PTHR19964">
    <property type="entry name" value="MULTIPLE PDZ DOMAIN PROTEIN"/>
    <property type="match status" value="1"/>
</dbReference>
<evidence type="ECO:0000256" key="2">
    <source>
        <dbReference type="SAM" id="MobiDB-lite"/>
    </source>
</evidence>
<evidence type="ECO:0000313" key="4">
    <source>
        <dbReference type="Proteomes" id="UP000887563"/>
    </source>
</evidence>
<evidence type="ECO:0000256" key="1">
    <source>
        <dbReference type="SAM" id="Coils"/>
    </source>
</evidence>
<dbReference type="PROSITE" id="PS50106">
    <property type="entry name" value="PDZ"/>
    <property type="match status" value="1"/>
</dbReference>
<feature type="compositionally biased region" description="Polar residues" evidence="2">
    <location>
        <begin position="500"/>
        <end position="520"/>
    </location>
</feature>
<feature type="compositionally biased region" description="Basic and acidic residues" evidence="2">
    <location>
        <begin position="214"/>
        <end position="230"/>
    </location>
</feature>
<protein>
    <submittedName>
        <fullName evidence="5">PDZ domain-containing protein</fullName>
    </submittedName>
</protein>
<dbReference type="InterPro" id="IPR036034">
    <property type="entry name" value="PDZ_sf"/>
</dbReference>
<dbReference type="SMART" id="SM00228">
    <property type="entry name" value="PDZ"/>
    <property type="match status" value="1"/>
</dbReference>
<proteinExistence type="predicted"/>
<dbReference type="PANTHER" id="PTHR19964:SF92">
    <property type="entry name" value="PATJ HOMOLOG"/>
    <property type="match status" value="1"/>
</dbReference>
<feature type="region of interest" description="Disordered" evidence="2">
    <location>
        <begin position="500"/>
        <end position="521"/>
    </location>
</feature>
<dbReference type="SUPFAM" id="SSF50156">
    <property type="entry name" value="PDZ domain-like"/>
    <property type="match status" value="1"/>
</dbReference>
<accession>A0A914NNF4</accession>
<dbReference type="InterPro" id="IPR001478">
    <property type="entry name" value="PDZ"/>
</dbReference>